<dbReference type="Proteomes" id="UP000198647">
    <property type="component" value="Unassembled WGS sequence"/>
</dbReference>
<protein>
    <submittedName>
        <fullName evidence="2">Isopentenyldiphosphate isomerase</fullName>
    </submittedName>
</protein>
<dbReference type="Pfam" id="PF00293">
    <property type="entry name" value="NUDIX"/>
    <property type="match status" value="1"/>
</dbReference>
<reference evidence="2 3" key="1">
    <citation type="submission" date="2016-10" db="EMBL/GenBank/DDBJ databases">
        <authorList>
            <person name="Varghese N."/>
            <person name="Submissions S."/>
        </authorList>
    </citation>
    <scope>NUCLEOTIDE SEQUENCE [LARGE SCALE GENOMIC DNA]</scope>
    <source>
        <strain evidence="2 3">DSM 20748</strain>
    </source>
</reference>
<comment type="caution">
    <text evidence="2">The sequence shown here is derived from an EMBL/GenBank/DDBJ whole genome shotgun (WGS) entry which is preliminary data.</text>
</comment>
<dbReference type="PROSITE" id="PS51462">
    <property type="entry name" value="NUDIX"/>
    <property type="match status" value="1"/>
</dbReference>
<proteinExistence type="predicted"/>
<evidence type="ECO:0000313" key="2">
    <source>
        <dbReference type="EMBL" id="SDY13292.1"/>
    </source>
</evidence>
<dbReference type="Gene3D" id="3.90.79.10">
    <property type="entry name" value="Nucleoside Triphosphate Pyrophosphohydrolase"/>
    <property type="match status" value="1"/>
</dbReference>
<evidence type="ECO:0000313" key="3">
    <source>
        <dbReference type="Proteomes" id="UP000198647"/>
    </source>
</evidence>
<organism evidence="2 3">
    <name type="scientific">Salimicrobium album</name>
    <dbReference type="NCBI Taxonomy" id="50717"/>
    <lineage>
        <taxon>Bacteria</taxon>
        <taxon>Bacillati</taxon>
        <taxon>Bacillota</taxon>
        <taxon>Bacilli</taxon>
        <taxon>Bacillales</taxon>
        <taxon>Bacillaceae</taxon>
        <taxon>Salimicrobium</taxon>
    </lineage>
</organism>
<evidence type="ECO:0000259" key="1">
    <source>
        <dbReference type="PROSITE" id="PS51462"/>
    </source>
</evidence>
<keyword evidence="2" id="KW-0413">Isomerase</keyword>
<dbReference type="PANTHER" id="PTHR10885">
    <property type="entry name" value="ISOPENTENYL-DIPHOSPHATE DELTA-ISOMERASE"/>
    <property type="match status" value="1"/>
</dbReference>
<dbReference type="EMBL" id="FNOS01000005">
    <property type="protein sequence ID" value="SDY13292.1"/>
    <property type="molecule type" value="Genomic_DNA"/>
</dbReference>
<name>A0A1H3HCV2_9BACI</name>
<dbReference type="InterPro" id="IPR000086">
    <property type="entry name" value="NUDIX_hydrolase_dom"/>
</dbReference>
<dbReference type="PANTHER" id="PTHR10885:SF0">
    <property type="entry name" value="ISOPENTENYL-DIPHOSPHATE DELTA-ISOMERASE"/>
    <property type="match status" value="1"/>
</dbReference>
<feature type="domain" description="Nudix hydrolase" evidence="1">
    <location>
        <begin position="27"/>
        <end position="169"/>
    </location>
</feature>
<dbReference type="InterPro" id="IPR015797">
    <property type="entry name" value="NUDIX_hydrolase-like_dom_sf"/>
</dbReference>
<sequence>MEYIKVFTDDYEYKGIMDREKAHASGEWHEVFHCWLLSYCEGDIYVYVQWRSPSKKDYPGLYDITAAGHLEAEESVSDGVREVKEEIGLDIPYENLEKIAVLDTWIGIDREFAHEHVYVCSHSLSQFSLQKEEVKEMDRIRWEDFKALFQGHKGEVNSARGRVLKENDFVPHGNAYYPRLIHAVEKFLETEG</sequence>
<dbReference type="CDD" id="cd04692">
    <property type="entry name" value="NUDIX_Hydrolase"/>
    <property type="match status" value="1"/>
</dbReference>
<dbReference type="GO" id="GO:0016853">
    <property type="term" value="F:isomerase activity"/>
    <property type="evidence" value="ECO:0007669"/>
    <property type="project" value="UniProtKB-KW"/>
</dbReference>
<dbReference type="SUPFAM" id="SSF55811">
    <property type="entry name" value="Nudix"/>
    <property type="match status" value="1"/>
</dbReference>
<gene>
    <name evidence="2" type="ORF">SAMN04488081_2160</name>
</gene>
<keyword evidence="3" id="KW-1185">Reference proteome</keyword>
<accession>A0A1H3HCV2</accession>
<dbReference type="RefSeq" id="WP_093107722.1">
    <property type="nucleotide sequence ID" value="NZ_FNOS01000005.1"/>
</dbReference>